<dbReference type="InterPro" id="IPR011990">
    <property type="entry name" value="TPR-like_helical_dom_sf"/>
</dbReference>
<dbReference type="RefSeq" id="WP_145259725.1">
    <property type="nucleotide sequence ID" value="NZ_CP036279.1"/>
</dbReference>
<dbReference type="InterPro" id="IPR005158">
    <property type="entry name" value="BTAD"/>
</dbReference>
<proteinExistence type="predicted"/>
<evidence type="ECO:0000256" key="1">
    <source>
        <dbReference type="PROSITE-ProRule" id="PRU00339"/>
    </source>
</evidence>
<evidence type="ECO:0000259" key="2">
    <source>
        <dbReference type="Pfam" id="PF03704"/>
    </source>
</evidence>
<dbReference type="Proteomes" id="UP000317093">
    <property type="component" value="Chromosome"/>
</dbReference>
<feature type="domain" description="Bacterial transcriptional activator" evidence="2">
    <location>
        <begin position="11"/>
        <end position="91"/>
    </location>
</feature>
<dbReference type="KEGG" id="knv:Pan216_36250"/>
<reference evidence="3 4" key="1">
    <citation type="submission" date="2019-02" db="EMBL/GenBank/DDBJ databases">
        <title>Deep-cultivation of Planctomycetes and their phenomic and genomic characterization uncovers novel biology.</title>
        <authorList>
            <person name="Wiegand S."/>
            <person name="Jogler M."/>
            <person name="Boedeker C."/>
            <person name="Pinto D."/>
            <person name="Vollmers J."/>
            <person name="Rivas-Marin E."/>
            <person name="Kohn T."/>
            <person name="Peeters S.H."/>
            <person name="Heuer A."/>
            <person name="Rast P."/>
            <person name="Oberbeckmann S."/>
            <person name="Bunk B."/>
            <person name="Jeske O."/>
            <person name="Meyerdierks A."/>
            <person name="Storesund J.E."/>
            <person name="Kallscheuer N."/>
            <person name="Luecker S."/>
            <person name="Lage O.M."/>
            <person name="Pohl T."/>
            <person name="Merkel B.J."/>
            <person name="Hornburger P."/>
            <person name="Mueller R.-W."/>
            <person name="Bruemmer F."/>
            <person name="Labrenz M."/>
            <person name="Spormann A.M."/>
            <person name="Op den Camp H."/>
            <person name="Overmann J."/>
            <person name="Amann R."/>
            <person name="Jetten M.S.M."/>
            <person name="Mascher T."/>
            <person name="Medema M.H."/>
            <person name="Devos D.P."/>
            <person name="Kaster A.-K."/>
            <person name="Ovreas L."/>
            <person name="Rohde M."/>
            <person name="Galperin M.Y."/>
            <person name="Jogler C."/>
        </authorList>
    </citation>
    <scope>NUCLEOTIDE SEQUENCE [LARGE SCALE GENOMIC DNA]</scope>
    <source>
        <strain evidence="3 4">Pan216</strain>
    </source>
</reference>
<gene>
    <name evidence="3" type="ORF">Pan216_36250</name>
</gene>
<dbReference type="EMBL" id="CP036279">
    <property type="protein sequence ID" value="QDU62755.1"/>
    <property type="molecule type" value="Genomic_DNA"/>
</dbReference>
<dbReference type="InterPro" id="IPR019734">
    <property type="entry name" value="TPR_rpt"/>
</dbReference>
<dbReference type="OrthoDB" id="281483at2"/>
<dbReference type="Gene3D" id="1.25.40.10">
    <property type="entry name" value="Tetratricopeptide repeat domain"/>
    <property type="match status" value="1"/>
</dbReference>
<dbReference type="PROSITE" id="PS50005">
    <property type="entry name" value="TPR"/>
    <property type="match status" value="1"/>
</dbReference>
<sequence length="111" mass="12549">MPTADELYKEGVALKDEKKYEEAVAKLQEAYALNEKDTLPLHAQVQALTELGRHEESIAMAKKIVDLEPDDQFSYIALSRAYVRAEMIPEAEYAMMQGQQAQMRAQAQKTS</sequence>
<accession>A0A518B705</accession>
<dbReference type="Pfam" id="PF03704">
    <property type="entry name" value="BTAD"/>
    <property type="match status" value="1"/>
</dbReference>
<dbReference type="SUPFAM" id="SSF48452">
    <property type="entry name" value="TPR-like"/>
    <property type="match status" value="1"/>
</dbReference>
<evidence type="ECO:0000313" key="4">
    <source>
        <dbReference type="Proteomes" id="UP000317093"/>
    </source>
</evidence>
<name>A0A518B705_9BACT</name>
<dbReference type="AlphaFoldDB" id="A0A518B705"/>
<keyword evidence="4" id="KW-1185">Reference proteome</keyword>
<protein>
    <submittedName>
        <fullName evidence="3">Tetratricopeptide repeat protein</fullName>
    </submittedName>
</protein>
<feature type="repeat" description="TPR" evidence="1">
    <location>
        <begin position="4"/>
        <end position="37"/>
    </location>
</feature>
<organism evidence="3 4">
    <name type="scientific">Kolteria novifilia</name>
    <dbReference type="NCBI Taxonomy" id="2527975"/>
    <lineage>
        <taxon>Bacteria</taxon>
        <taxon>Pseudomonadati</taxon>
        <taxon>Planctomycetota</taxon>
        <taxon>Planctomycetia</taxon>
        <taxon>Kolteriales</taxon>
        <taxon>Kolteriaceae</taxon>
        <taxon>Kolteria</taxon>
    </lineage>
</organism>
<keyword evidence="1" id="KW-0802">TPR repeat</keyword>
<evidence type="ECO:0000313" key="3">
    <source>
        <dbReference type="EMBL" id="QDU62755.1"/>
    </source>
</evidence>